<keyword evidence="1" id="KW-0596">Phosphopantetheine</keyword>
<dbReference type="Gene3D" id="3.40.50.12780">
    <property type="entry name" value="N-terminal domain of ligase-like"/>
    <property type="match status" value="1"/>
</dbReference>
<dbReference type="InterPro" id="IPR045851">
    <property type="entry name" value="AMP-bd_C_sf"/>
</dbReference>
<dbReference type="InterPro" id="IPR042099">
    <property type="entry name" value="ANL_N_sf"/>
</dbReference>
<dbReference type="Pfam" id="PF00550">
    <property type="entry name" value="PP-binding"/>
    <property type="match status" value="1"/>
</dbReference>
<dbReference type="SMART" id="SM00823">
    <property type="entry name" value="PKS_PP"/>
    <property type="match status" value="1"/>
</dbReference>
<evidence type="ECO:0000256" key="3">
    <source>
        <dbReference type="SAM" id="MobiDB-lite"/>
    </source>
</evidence>
<evidence type="ECO:0000256" key="2">
    <source>
        <dbReference type="ARBA" id="ARBA00022553"/>
    </source>
</evidence>
<dbReference type="Pfam" id="PF13193">
    <property type="entry name" value="AMP-binding_C"/>
    <property type="match status" value="1"/>
</dbReference>
<dbReference type="RefSeq" id="WP_309550090.1">
    <property type="nucleotide sequence ID" value="NZ_CP133762.1"/>
</dbReference>
<dbReference type="PROSITE" id="PS50075">
    <property type="entry name" value="CARRIER"/>
    <property type="match status" value="1"/>
</dbReference>
<dbReference type="Gene3D" id="3.30.300.30">
    <property type="match status" value="1"/>
</dbReference>
<dbReference type="Pfam" id="PF00501">
    <property type="entry name" value="AMP-binding"/>
    <property type="match status" value="1"/>
</dbReference>
<feature type="domain" description="Carrier" evidence="4">
    <location>
        <begin position="246"/>
        <end position="321"/>
    </location>
</feature>
<evidence type="ECO:0000259" key="4">
    <source>
        <dbReference type="PROSITE" id="PS50075"/>
    </source>
</evidence>
<dbReference type="InterPro" id="IPR036736">
    <property type="entry name" value="ACP-like_sf"/>
</dbReference>
<feature type="region of interest" description="Disordered" evidence="3">
    <location>
        <begin position="318"/>
        <end position="349"/>
    </location>
</feature>
<dbReference type="PANTHER" id="PTHR45527:SF1">
    <property type="entry name" value="FATTY ACID SYNTHASE"/>
    <property type="match status" value="1"/>
</dbReference>
<dbReference type="PROSITE" id="PS00012">
    <property type="entry name" value="PHOSPHOPANTETHEINE"/>
    <property type="match status" value="1"/>
</dbReference>
<reference evidence="5 6" key="1">
    <citation type="submission" date="2023-09" db="EMBL/GenBank/DDBJ databases">
        <title>Complete genome of Streptomyces roseicoloratus T14.</title>
        <authorList>
            <person name="Bashizi T."/>
            <person name="Kim M.-J."/>
            <person name="Lee G."/>
            <person name="Tagele S.B."/>
            <person name="Shin J.-H."/>
        </authorList>
    </citation>
    <scope>NUCLEOTIDE SEQUENCE [LARGE SCALE GENOMIC DNA]</scope>
    <source>
        <strain evidence="5 6">T14</strain>
    </source>
</reference>
<sequence length="349" mass="36548">MQAGEALVVGPQLRSLCARGGKRLHNHYGPAETHVVTAGEVTGDPAGWPARPGIGGEVPGSRVMLLDAGLRPVPDGLAGELYLAGDQVARGYLGRPGLTAARFVADPYGPPGSRMYRTGDLARRLPDGTMEFTGRNDDQVKIRGHRIEPDEVRAALAALPGVVQAAVVAGPDGRGGKELTGYAVGASGTGTPLEGGALRDALARVLPDFMLPARIMVLDRMPLTVNGKVDRRSLPEPRRVPALIREPRTPAERVVTEAYADVLGLERVGIDDNFFDLGGHSLLAARLLQRLRDHFGPAATLDQVMRHATPASLAAGLTHLPSPTRAADPAADPGIRPTGPGDASVPARG</sequence>
<keyword evidence="6" id="KW-1185">Reference proteome</keyword>
<dbReference type="EMBL" id="CP133762">
    <property type="protein sequence ID" value="WMX48736.1"/>
    <property type="molecule type" value="Genomic_DNA"/>
</dbReference>
<dbReference type="InterPro" id="IPR006162">
    <property type="entry name" value="Ppantetheine_attach_site"/>
</dbReference>
<dbReference type="InterPro" id="IPR000873">
    <property type="entry name" value="AMP-dep_synth/lig_dom"/>
</dbReference>
<gene>
    <name evidence="5" type="ORF">RGF97_03415</name>
</gene>
<organism evidence="5 6">
    <name type="scientific">Streptomyces roseicoloratus</name>
    <dbReference type="NCBI Taxonomy" id="2508722"/>
    <lineage>
        <taxon>Bacteria</taxon>
        <taxon>Bacillati</taxon>
        <taxon>Actinomycetota</taxon>
        <taxon>Actinomycetes</taxon>
        <taxon>Kitasatosporales</taxon>
        <taxon>Streptomycetaceae</taxon>
        <taxon>Streptomyces</taxon>
    </lineage>
</organism>
<dbReference type="Gene3D" id="3.40.50.1820">
    <property type="entry name" value="alpha/beta hydrolase"/>
    <property type="match status" value="1"/>
</dbReference>
<dbReference type="PANTHER" id="PTHR45527">
    <property type="entry name" value="NONRIBOSOMAL PEPTIDE SYNTHETASE"/>
    <property type="match status" value="1"/>
</dbReference>
<proteinExistence type="predicted"/>
<dbReference type="SUPFAM" id="SSF47336">
    <property type="entry name" value="ACP-like"/>
    <property type="match status" value="1"/>
</dbReference>
<dbReference type="Proteomes" id="UP001250858">
    <property type="component" value="Chromosome"/>
</dbReference>
<evidence type="ECO:0000313" key="6">
    <source>
        <dbReference type="Proteomes" id="UP001250858"/>
    </source>
</evidence>
<evidence type="ECO:0000313" key="5">
    <source>
        <dbReference type="EMBL" id="WMX48736.1"/>
    </source>
</evidence>
<dbReference type="SUPFAM" id="SSF56801">
    <property type="entry name" value="Acetyl-CoA synthetase-like"/>
    <property type="match status" value="1"/>
</dbReference>
<dbReference type="InterPro" id="IPR029058">
    <property type="entry name" value="AB_hydrolase_fold"/>
</dbReference>
<accession>A0ABY9S4A3</accession>
<dbReference type="InterPro" id="IPR009081">
    <property type="entry name" value="PP-bd_ACP"/>
</dbReference>
<dbReference type="InterPro" id="IPR020806">
    <property type="entry name" value="PKS_PP-bd"/>
</dbReference>
<name>A0ABY9S4A3_9ACTN</name>
<evidence type="ECO:0000256" key="1">
    <source>
        <dbReference type="ARBA" id="ARBA00022450"/>
    </source>
</evidence>
<dbReference type="InterPro" id="IPR025110">
    <property type="entry name" value="AMP-bd_C"/>
</dbReference>
<protein>
    <submittedName>
        <fullName evidence="5">Non-ribosomal peptide synthetase</fullName>
    </submittedName>
</protein>
<keyword evidence="2" id="KW-0597">Phosphoprotein</keyword>